<dbReference type="AlphaFoldDB" id="A0A401YDC6"/>
<evidence type="ECO:0000256" key="3">
    <source>
        <dbReference type="ARBA" id="ARBA00023002"/>
    </source>
</evidence>
<evidence type="ECO:0000256" key="4">
    <source>
        <dbReference type="ARBA" id="ARBA00023033"/>
    </source>
</evidence>
<evidence type="ECO:0000313" key="7">
    <source>
        <dbReference type="EMBL" id="GCD92588.1"/>
    </source>
</evidence>
<keyword evidence="3" id="KW-0560">Oxidoreductase</keyword>
<dbReference type="PANTHER" id="PTHR42847:SF4">
    <property type="entry name" value="ALKANESULFONATE MONOOXYGENASE-RELATED"/>
    <property type="match status" value="1"/>
</dbReference>
<dbReference type="InterPro" id="IPR011251">
    <property type="entry name" value="Luciferase-like_dom"/>
</dbReference>
<keyword evidence="4" id="KW-0503">Monooxygenase</keyword>
<gene>
    <name evidence="7" type="ORF">EHYA_00227</name>
</gene>
<reference evidence="7 8" key="1">
    <citation type="submission" date="2018-12" db="EMBL/GenBank/DDBJ databases">
        <title>Draft genome sequence of Embleya hyalina NBRC 13850T.</title>
        <authorList>
            <person name="Komaki H."/>
            <person name="Hosoyama A."/>
            <person name="Kimura A."/>
            <person name="Ichikawa N."/>
            <person name="Tamura T."/>
        </authorList>
    </citation>
    <scope>NUCLEOTIDE SEQUENCE [LARGE SCALE GENOMIC DNA]</scope>
    <source>
        <strain evidence="7 8">NBRC 13850</strain>
    </source>
</reference>
<dbReference type="GO" id="GO:0008726">
    <property type="term" value="F:alkanesulfonate monooxygenase activity"/>
    <property type="evidence" value="ECO:0007669"/>
    <property type="project" value="TreeGrafter"/>
</dbReference>
<dbReference type="EMBL" id="BIFH01000013">
    <property type="protein sequence ID" value="GCD92588.1"/>
    <property type="molecule type" value="Genomic_DNA"/>
</dbReference>
<protein>
    <submittedName>
        <fullName evidence="7">F420-dependent oxidoreductase</fullName>
    </submittedName>
</protein>
<evidence type="ECO:0000313" key="8">
    <source>
        <dbReference type="Proteomes" id="UP000286931"/>
    </source>
</evidence>
<dbReference type="RefSeq" id="WP_126634940.1">
    <property type="nucleotide sequence ID" value="NZ_BIFH01000013.1"/>
</dbReference>
<dbReference type="Pfam" id="PF00296">
    <property type="entry name" value="Bac_luciferase"/>
    <property type="match status" value="1"/>
</dbReference>
<dbReference type="OrthoDB" id="4074025at2"/>
<dbReference type="InterPro" id="IPR050172">
    <property type="entry name" value="SsuD_RutA_monooxygenase"/>
</dbReference>
<evidence type="ECO:0000256" key="5">
    <source>
        <dbReference type="SAM" id="MobiDB-lite"/>
    </source>
</evidence>
<sequence length="301" mass="32871">MQLGVNVPNFGPGTDPGMLRDWAQTVEGLGFDLLMVSDHIAITPDVAEQYPAPFYEPFTTLAWLAGVTRRVRLGTTVLIVPYRHPLLVARMAANLHRLSDERLVLGVGVGWARQEFAALGLSFERRGRTTDEHLAAMRAAWAGGEDDYRAGDIPIWVGGNSDAGIRRAVRLGDAWHPLRRTVPWTRAAVDRMRDIAEGEGRAMPALVPRIALHVTDAPLPDATRLAGEGTIEQVFDDLDGLRGLGAETVVLDPFDGDPDRTRRPGAAWRMLARVAERPRTPDGDRTPAGDRTAPADSIEAK</sequence>
<dbReference type="Gene3D" id="3.20.20.30">
    <property type="entry name" value="Luciferase-like domain"/>
    <property type="match status" value="1"/>
</dbReference>
<evidence type="ECO:0000256" key="2">
    <source>
        <dbReference type="ARBA" id="ARBA00022643"/>
    </source>
</evidence>
<feature type="compositionally biased region" description="Basic and acidic residues" evidence="5">
    <location>
        <begin position="274"/>
        <end position="288"/>
    </location>
</feature>
<proteinExistence type="predicted"/>
<dbReference type="InterPro" id="IPR036661">
    <property type="entry name" value="Luciferase-like_sf"/>
</dbReference>
<dbReference type="SUPFAM" id="SSF51679">
    <property type="entry name" value="Bacterial luciferase-like"/>
    <property type="match status" value="1"/>
</dbReference>
<keyword evidence="2" id="KW-0288">FMN</keyword>
<dbReference type="GO" id="GO:0046306">
    <property type="term" value="P:alkanesulfonate catabolic process"/>
    <property type="evidence" value="ECO:0007669"/>
    <property type="project" value="TreeGrafter"/>
</dbReference>
<keyword evidence="8" id="KW-1185">Reference proteome</keyword>
<accession>A0A401YDC6</accession>
<dbReference type="Proteomes" id="UP000286931">
    <property type="component" value="Unassembled WGS sequence"/>
</dbReference>
<organism evidence="7 8">
    <name type="scientific">Embleya hyalina</name>
    <dbReference type="NCBI Taxonomy" id="516124"/>
    <lineage>
        <taxon>Bacteria</taxon>
        <taxon>Bacillati</taxon>
        <taxon>Actinomycetota</taxon>
        <taxon>Actinomycetes</taxon>
        <taxon>Kitasatosporales</taxon>
        <taxon>Streptomycetaceae</taxon>
        <taxon>Embleya</taxon>
    </lineage>
</organism>
<feature type="domain" description="Luciferase-like" evidence="6">
    <location>
        <begin position="8"/>
        <end position="216"/>
    </location>
</feature>
<evidence type="ECO:0000259" key="6">
    <source>
        <dbReference type="Pfam" id="PF00296"/>
    </source>
</evidence>
<evidence type="ECO:0000256" key="1">
    <source>
        <dbReference type="ARBA" id="ARBA00022630"/>
    </source>
</evidence>
<comment type="caution">
    <text evidence="7">The sequence shown here is derived from an EMBL/GenBank/DDBJ whole genome shotgun (WGS) entry which is preliminary data.</text>
</comment>
<dbReference type="PANTHER" id="PTHR42847">
    <property type="entry name" value="ALKANESULFONATE MONOOXYGENASE"/>
    <property type="match status" value="1"/>
</dbReference>
<feature type="region of interest" description="Disordered" evidence="5">
    <location>
        <begin position="272"/>
        <end position="301"/>
    </location>
</feature>
<name>A0A401YDC6_9ACTN</name>
<keyword evidence="1" id="KW-0285">Flavoprotein</keyword>